<feature type="compositionally biased region" description="Polar residues" evidence="1">
    <location>
        <begin position="51"/>
        <end position="67"/>
    </location>
</feature>
<evidence type="ECO:0000313" key="2">
    <source>
        <dbReference type="EMBL" id="KAF5675891.1"/>
    </source>
</evidence>
<name>A0A8H5TTL6_FUSCI</name>
<sequence>MELDQGLPEDSWMDCDNSPEYPINTFNANLNGDQPESPPHSPYSVIPSSPHVLSNPSSEHLQPQQAMLPNGPGHNAIQSATVDHEPETSQTPAPRHTQGHYVIPLLASDHIQDGQSAGEGSDFSAWDIYHTCPYYVRDPILHFRCINKKLDSHAELKKHLGTNHAGFAPQSLEVPTCGSCGTTLENNRSKSEHKCMPKCSDNELKVSRQAWEALKGRSVKGTLDKKKWDDMWYILFHKSPGDKFAIRDTVMNRFIDFIKTFCDIGGGGFGAVLPFLEQRSPNREIALFMLETFIKLLDVLKAEFGAVANERRSGTGGWR</sequence>
<dbReference type="PANTHER" id="PTHR38166:SF1">
    <property type="entry name" value="C2H2-TYPE DOMAIN-CONTAINING PROTEIN"/>
    <property type="match status" value="1"/>
</dbReference>
<feature type="compositionally biased region" description="Polar residues" evidence="1">
    <location>
        <begin position="24"/>
        <end position="34"/>
    </location>
</feature>
<proteinExistence type="predicted"/>
<keyword evidence="3" id="KW-1185">Reference proteome</keyword>
<evidence type="ECO:0000313" key="3">
    <source>
        <dbReference type="Proteomes" id="UP000572754"/>
    </source>
</evidence>
<dbReference type="AlphaFoldDB" id="A0A8H5TTL6"/>
<reference evidence="2 3" key="2">
    <citation type="submission" date="2020-05" db="EMBL/GenBank/DDBJ databases">
        <title>Identification and distribution of gene clusters putatively required for synthesis of sphingolipid metabolism inhibitors in phylogenetically diverse species of the filamentous fungus Fusarium.</title>
        <authorList>
            <person name="Kim H.-S."/>
            <person name="Busman M."/>
            <person name="Brown D.W."/>
            <person name="Divon H."/>
            <person name="Uhlig S."/>
            <person name="Proctor R.H."/>
        </authorList>
    </citation>
    <scope>NUCLEOTIDE SEQUENCE [LARGE SCALE GENOMIC DNA]</scope>
    <source>
        <strain evidence="2 3">NRRL 25331</strain>
    </source>
</reference>
<protein>
    <recommendedName>
        <fullName evidence="4">C2H2-type domain-containing protein</fullName>
    </recommendedName>
</protein>
<comment type="caution">
    <text evidence="2">The sequence shown here is derived from an EMBL/GenBank/DDBJ whole genome shotgun (WGS) entry which is preliminary data.</text>
</comment>
<feature type="region of interest" description="Disordered" evidence="1">
    <location>
        <begin position="1"/>
        <end position="95"/>
    </location>
</feature>
<dbReference type="EMBL" id="JAAQPE010000239">
    <property type="protein sequence ID" value="KAF5675891.1"/>
    <property type="molecule type" value="Genomic_DNA"/>
</dbReference>
<evidence type="ECO:0008006" key="4">
    <source>
        <dbReference type="Google" id="ProtNLM"/>
    </source>
</evidence>
<evidence type="ECO:0000256" key="1">
    <source>
        <dbReference type="SAM" id="MobiDB-lite"/>
    </source>
</evidence>
<organism evidence="2 3">
    <name type="scientific">Fusarium circinatum</name>
    <name type="common">Pitch canker fungus</name>
    <name type="synonym">Gibberella circinata</name>
    <dbReference type="NCBI Taxonomy" id="48490"/>
    <lineage>
        <taxon>Eukaryota</taxon>
        <taxon>Fungi</taxon>
        <taxon>Dikarya</taxon>
        <taxon>Ascomycota</taxon>
        <taxon>Pezizomycotina</taxon>
        <taxon>Sordariomycetes</taxon>
        <taxon>Hypocreomycetidae</taxon>
        <taxon>Hypocreales</taxon>
        <taxon>Nectriaceae</taxon>
        <taxon>Fusarium</taxon>
        <taxon>Fusarium fujikuroi species complex</taxon>
    </lineage>
</organism>
<dbReference type="PANTHER" id="PTHR38166">
    <property type="entry name" value="C2H2-TYPE DOMAIN-CONTAINING PROTEIN-RELATED"/>
    <property type="match status" value="1"/>
</dbReference>
<dbReference type="Proteomes" id="UP000572754">
    <property type="component" value="Unassembled WGS sequence"/>
</dbReference>
<reference evidence="3" key="1">
    <citation type="journal article" date="2020" name="BMC Genomics">
        <title>Correction to: Identification and distribution of gene clusters required for synthesis of sphingolipid metabolism inhibitors in diverse species of the filamentous fungus Fusarium.</title>
        <authorList>
            <person name="Kim H.S."/>
            <person name="Lohmar J.M."/>
            <person name="Busman M."/>
            <person name="Brown D.W."/>
            <person name="Naumann T.A."/>
            <person name="Divon H.H."/>
            <person name="Lysoe E."/>
            <person name="Uhlig S."/>
            <person name="Proctor R.H."/>
        </authorList>
    </citation>
    <scope>NUCLEOTIDE SEQUENCE [LARGE SCALE GENOMIC DNA]</scope>
    <source>
        <strain evidence="3">NRRL 25331</strain>
    </source>
</reference>
<accession>A0A8H5TTL6</accession>
<gene>
    <name evidence="2" type="ORF">FCIRC_7264</name>
</gene>